<reference evidence="9" key="1">
    <citation type="submission" date="2020-05" db="UniProtKB">
        <authorList>
            <consortium name="EnsemblMetazoa"/>
        </authorList>
    </citation>
    <scope>IDENTIFICATION</scope>
    <source>
        <strain evidence="9">SANGQUA</strain>
    </source>
</reference>
<proteinExistence type="inferred from homology"/>
<dbReference type="PANTHER" id="PTHR24291:SF187">
    <property type="entry name" value="CYTOCHROME P450 4AE1-RELATED"/>
    <property type="match status" value="1"/>
</dbReference>
<evidence type="ECO:0000256" key="1">
    <source>
        <dbReference type="ARBA" id="ARBA00001971"/>
    </source>
</evidence>
<evidence type="ECO:0000256" key="5">
    <source>
        <dbReference type="ARBA" id="ARBA00023002"/>
    </source>
</evidence>
<keyword evidence="5 8" id="KW-0560">Oxidoreductase</keyword>
<evidence type="ECO:0000256" key="4">
    <source>
        <dbReference type="ARBA" id="ARBA00022723"/>
    </source>
</evidence>
<keyword evidence="7 8" id="KW-0503">Monooxygenase</keyword>
<evidence type="ECO:0000256" key="8">
    <source>
        <dbReference type="RuleBase" id="RU000461"/>
    </source>
</evidence>
<dbReference type="VEuPathDB" id="VectorBase:AQUA000241"/>
<keyword evidence="10" id="KW-1185">Reference proteome</keyword>
<comment type="similarity">
    <text evidence="2 8">Belongs to the cytochrome P450 family.</text>
</comment>
<dbReference type="Gene3D" id="1.10.630.10">
    <property type="entry name" value="Cytochrome P450"/>
    <property type="match status" value="1"/>
</dbReference>
<organism evidence="9 10">
    <name type="scientific">Anopheles quadriannulatus</name>
    <name type="common">Mosquito</name>
    <dbReference type="NCBI Taxonomy" id="34691"/>
    <lineage>
        <taxon>Eukaryota</taxon>
        <taxon>Metazoa</taxon>
        <taxon>Ecdysozoa</taxon>
        <taxon>Arthropoda</taxon>
        <taxon>Hexapoda</taxon>
        <taxon>Insecta</taxon>
        <taxon>Pterygota</taxon>
        <taxon>Neoptera</taxon>
        <taxon>Endopterygota</taxon>
        <taxon>Diptera</taxon>
        <taxon>Nematocera</taxon>
        <taxon>Culicoidea</taxon>
        <taxon>Culicidae</taxon>
        <taxon>Anophelinae</taxon>
        <taxon>Anopheles</taxon>
    </lineage>
</organism>
<dbReference type="InterPro" id="IPR017972">
    <property type="entry name" value="Cyt_P450_CS"/>
</dbReference>
<dbReference type="PROSITE" id="PS00086">
    <property type="entry name" value="CYTOCHROME_P450"/>
    <property type="match status" value="1"/>
</dbReference>
<protein>
    <recommendedName>
        <fullName evidence="11">Cytochrome P450</fullName>
    </recommendedName>
</protein>
<dbReference type="InterPro" id="IPR001128">
    <property type="entry name" value="Cyt_P450"/>
</dbReference>
<evidence type="ECO:0000256" key="7">
    <source>
        <dbReference type="ARBA" id="ARBA00023033"/>
    </source>
</evidence>
<evidence type="ECO:0000256" key="3">
    <source>
        <dbReference type="ARBA" id="ARBA00022617"/>
    </source>
</evidence>
<keyword evidence="3 8" id="KW-0349">Heme</keyword>
<dbReference type="InterPro" id="IPR050196">
    <property type="entry name" value="Cytochrome_P450_Monoox"/>
</dbReference>
<evidence type="ECO:0000256" key="6">
    <source>
        <dbReference type="ARBA" id="ARBA00023004"/>
    </source>
</evidence>
<dbReference type="STRING" id="34691.A0A182WRT8"/>
<evidence type="ECO:0000256" key="2">
    <source>
        <dbReference type="ARBA" id="ARBA00010617"/>
    </source>
</evidence>
<dbReference type="GO" id="GO:0004497">
    <property type="term" value="F:monooxygenase activity"/>
    <property type="evidence" value="ECO:0007669"/>
    <property type="project" value="UniProtKB-KW"/>
</dbReference>
<sequence length="76" mass="8472">MPFSAGSRNCIGQRYAMLEVKTVLVKLLANYQLLPCEANNQLRLKADMTLKPVNETSGICVLRFSLVLISCTLQIQ</sequence>
<dbReference type="GO" id="GO:0016705">
    <property type="term" value="F:oxidoreductase activity, acting on paired donors, with incorporation or reduction of molecular oxygen"/>
    <property type="evidence" value="ECO:0007669"/>
    <property type="project" value="InterPro"/>
</dbReference>
<dbReference type="GO" id="GO:0020037">
    <property type="term" value="F:heme binding"/>
    <property type="evidence" value="ECO:0007669"/>
    <property type="project" value="InterPro"/>
</dbReference>
<evidence type="ECO:0008006" key="11">
    <source>
        <dbReference type="Google" id="ProtNLM"/>
    </source>
</evidence>
<dbReference type="InterPro" id="IPR036396">
    <property type="entry name" value="Cyt_P450_sf"/>
</dbReference>
<comment type="cofactor">
    <cofactor evidence="1">
        <name>heme</name>
        <dbReference type="ChEBI" id="CHEBI:30413"/>
    </cofactor>
</comment>
<dbReference type="Pfam" id="PF00067">
    <property type="entry name" value="p450"/>
    <property type="match status" value="1"/>
</dbReference>
<dbReference type="PANTHER" id="PTHR24291">
    <property type="entry name" value="CYTOCHROME P450 FAMILY 4"/>
    <property type="match status" value="1"/>
</dbReference>
<dbReference type="SUPFAM" id="SSF48264">
    <property type="entry name" value="Cytochrome P450"/>
    <property type="match status" value="1"/>
</dbReference>
<evidence type="ECO:0000313" key="10">
    <source>
        <dbReference type="Proteomes" id="UP000076407"/>
    </source>
</evidence>
<accession>A0A182WRT8</accession>
<dbReference type="GO" id="GO:0005506">
    <property type="term" value="F:iron ion binding"/>
    <property type="evidence" value="ECO:0007669"/>
    <property type="project" value="InterPro"/>
</dbReference>
<dbReference type="Proteomes" id="UP000076407">
    <property type="component" value="Unassembled WGS sequence"/>
</dbReference>
<keyword evidence="4 8" id="KW-0479">Metal-binding</keyword>
<dbReference type="AlphaFoldDB" id="A0A182WRT8"/>
<keyword evidence="6 8" id="KW-0408">Iron</keyword>
<name>A0A182WRT8_ANOQN</name>
<evidence type="ECO:0000313" key="9">
    <source>
        <dbReference type="EnsemblMetazoa" id="AQUA000241-PA"/>
    </source>
</evidence>
<dbReference type="EnsemblMetazoa" id="AQUA000241-RA">
    <property type="protein sequence ID" value="AQUA000241-PA"/>
    <property type="gene ID" value="AQUA000241"/>
</dbReference>